<evidence type="ECO:0000313" key="2">
    <source>
        <dbReference type="EMBL" id="KAK2084040.1"/>
    </source>
</evidence>
<keyword evidence="3" id="KW-1185">Reference proteome</keyword>
<feature type="region of interest" description="Disordered" evidence="1">
    <location>
        <begin position="1"/>
        <end position="54"/>
    </location>
</feature>
<proteinExistence type="predicted"/>
<name>A0ABQ9THM7_SAGOE</name>
<organism evidence="2 3">
    <name type="scientific">Saguinus oedipus</name>
    <name type="common">Cotton-top tamarin</name>
    <name type="synonym">Oedipomidas oedipus</name>
    <dbReference type="NCBI Taxonomy" id="9490"/>
    <lineage>
        <taxon>Eukaryota</taxon>
        <taxon>Metazoa</taxon>
        <taxon>Chordata</taxon>
        <taxon>Craniata</taxon>
        <taxon>Vertebrata</taxon>
        <taxon>Euteleostomi</taxon>
        <taxon>Mammalia</taxon>
        <taxon>Eutheria</taxon>
        <taxon>Euarchontoglires</taxon>
        <taxon>Primates</taxon>
        <taxon>Haplorrhini</taxon>
        <taxon>Platyrrhini</taxon>
        <taxon>Cebidae</taxon>
        <taxon>Callitrichinae</taxon>
        <taxon>Saguinus</taxon>
    </lineage>
</organism>
<gene>
    <name evidence="2" type="ORF">P7K49_039276</name>
</gene>
<feature type="non-terminal residue" evidence="2">
    <location>
        <position position="1"/>
    </location>
</feature>
<protein>
    <submittedName>
        <fullName evidence="2">Uncharacterized protein</fullName>
    </submittedName>
</protein>
<evidence type="ECO:0000256" key="1">
    <source>
        <dbReference type="SAM" id="MobiDB-lite"/>
    </source>
</evidence>
<accession>A0ABQ9THM7</accession>
<evidence type="ECO:0000313" key="3">
    <source>
        <dbReference type="Proteomes" id="UP001266305"/>
    </source>
</evidence>
<sequence length="68" mass="7107">RQSLRPRIRSPALALMAKQTRCGGTGDQGSQVAVSELHRPPSRPSAPLPTSQFPTLGADAVGVARQCA</sequence>
<dbReference type="Proteomes" id="UP001266305">
    <property type="component" value="Unassembled WGS sequence"/>
</dbReference>
<dbReference type="EMBL" id="JASSZA010000023">
    <property type="protein sequence ID" value="KAK2084040.1"/>
    <property type="molecule type" value="Genomic_DNA"/>
</dbReference>
<comment type="caution">
    <text evidence="2">The sequence shown here is derived from an EMBL/GenBank/DDBJ whole genome shotgun (WGS) entry which is preliminary data.</text>
</comment>
<reference evidence="2 3" key="1">
    <citation type="submission" date="2023-05" db="EMBL/GenBank/DDBJ databases">
        <title>B98-5 Cell Line De Novo Hybrid Assembly: An Optical Mapping Approach.</title>
        <authorList>
            <person name="Kananen K."/>
            <person name="Auerbach J.A."/>
            <person name="Kautto E."/>
            <person name="Blachly J.S."/>
        </authorList>
    </citation>
    <scope>NUCLEOTIDE SEQUENCE [LARGE SCALE GENOMIC DNA]</scope>
    <source>
        <strain evidence="2">B95-8</strain>
        <tissue evidence="2">Cell line</tissue>
    </source>
</reference>